<dbReference type="GO" id="GO:0032259">
    <property type="term" value="P:methylation"/>
    <property type="evidence" value="ECO:0007669"/>
    <property type="project" value="UniProtKB-KW"/>
</dbReference>
<keyword evidence="8" id="KW-1185">Reference proteome</keyword>
<dbReference type="Gene3D" id="3.30.950.10">
    <property type="entry name" value="Methyltransferase, Cobalt-precorrin-4 Transmethylase, Domain 2"/>
    <property type="match status" value="1"/>
</dbReference>
<evidence type="ECO:0000259" key="6">
    <source>
        <dbReference type="Pfam" id="PF00590"/>
    </source>
</evidence>
<keyword evidence="3 7" id="KW-0489">Methyltransferase</keyword>
<dbReference type="GO" id="GO:0009236">
    <property type="term" value="P:cobalamin biosynthetic process"/>
    <property type="evidence" value="ECO:0007669"/>
    <property type="project" value="UniProtKB-UniPathway"/>
</dbReference>
<keyword evidence="4 7" id="KW-0808">Transferase</keyword>
<evidence type="ECO:0000256" key="4">
    <source>
        <dbReference type="ARBA" id="ARBA00022679"/>
    </source>
</evidence>
<evidence type="ECO:0000256" key="3">
    <source>
        <dbReference type="ARBA" id="ARBA00022603"/>
    </source>
</evidence>
<keyword evidence="2" id="KW-0169">Cobalamin biosynthesis</keyword>
<dbReference type="AlphaFoldDB" id="A0A317DYT0"/>
<gene>
    <name evidence="7" type="primary">cobJ</name>
    <name evidence="7" type="ORF">DKG75_14155</name>
</gene>
<evidence type="ECO:0000313" key="8">
    <source>
        <dbReference type="Proteomes" id="UP000246077"/>
    </source>
</evidence>
<dbReference type="InterPro" id="IPR014776">
    <property type="entry name" value="4pyrrole_Mease_sub2"/>
</dbReference>
<dbReference type="OrthoDB" id="9772960at2"/>
<dbReference type="PANTHER" id="PTHR47036">
    <property type="entry name" value="COBALT-FACTOR III C(17)-METHYLTRANSFERASE-RELATED"/>
    <property type="match status" value="1"/>
</dbReference>
<dbReference type="InterPro" id="IPR014777">
    <property type="entry name" value="4pyrrole_Mease_sub1"/>
</dbReference>
<organism evidence="7 8">
    <name type="scientific">Zavarzinia compransoris</name>
    <dbReference type="NCBI Taxonomy" id="1264899"/>
    <lineage>
        <taxon>Bacteria</taxon>
        <taxon>Pseudomonadati</taxon>
        <taxon>Pseudomonadota</taxon>
        <taxon>Alphaproteobacteria</taxon>
        <taxon>Rhodospirillales</taxon>
        <taxon>Zavarziniaceae</taxon>
        <taxon>Zavarzinia</taxon>
    </lineage>
</organism>
<dbReference type="RefSeq" id="WP_109921785.1">
    <property type="nucleotide sequence ID" value="NZ_QGLF01000004.1"/>
</dbReference>
<dbReference type="UniPathway" id="UPA00148"/>
<dbReference type="InterPro" id="IPR035996">
    <property type="entry name" value="4pyrrol_Methylase_sf"/>
</dbReference>
<dbReference type="InterPro" id="IPR006363">
    <property type="entry name" value="Cbl_synth_CobJ/CibH_dom"/>
</dbReference>
<dbReference type="CDD" id="cd11646">
    <property type="entry name" value="Precorrin_3B_C17_MT"/>
    <property type="match status" value="1"/>
</dbReference>
<dbReference type="Proteomes" id="UP000246077">
    <property type="component" value="Unassembled WGS sequence"/>
</dbReference>
<dbReference type="NCBIfam" id="TIGR01466">
    <property type="entry name" value="cobJ_cbiH"/>
    <property type="match status" value="1"/>
</dbReference>
<dbReference type="InterPro" id="IPR051810">
    <property type="entry name" value="Precorrin_MeTrfase"/>
</dbReference>
<dbReference type="EMBL" id="QGLF01000004">
    <property type="protein sequence ID" value="PWR19611.1"/>
    <property type="molecule type" value="Genomic_DNA"/>
</dbReference>
<dbReference type="PANTHER" id="PTHR47036:SF1">
    <property type="entry name" value="COBALT-FACTOR III C(17)-METHYLTRANSFERASE-RELATED"/>
    <property type="match status" value="1"/>
</dbReference>
<evidence type="ECO:0000256" key="1">
    <source>
        <dbReference type="ARBA" id="ARBA00004953"/>
    </source>
</evidence>
<dbReference type="Gene3D" id="3.40.1010.10">
    <property type="entry name" value="Cobalt-precorrin-4 Transmethylase, Domain 1"/>
    <property type="match status" value="1"/>
</dbReference>
<keyword evidence="5" id="KW-0949">S-adenosyl-L-methionine</keyword>
<reference evidence="8" key="1">
    <citation type="submission" date="2018-05" db="EMBL/GenBank/DDBJ databases">
        <title>Zavarzinia sp. HR-AS.</title>
        <authorList>
            <person name="Lee Y."/>
            <person name="Jeon C.O."/>
        </authorList>
    </citation>
    <scope>NUCLEOTIDE SEQUENCE [LARGE SCALE GENOMIC DNA]</scope>
    <source>
        <strain evidence="8">DSM 1231</strain>
    </source>
</reference>
<comment type="caution">
    <text evidence="7">The sequence shown here is derived from an EMBL/GenBank/DDBJ whole genome shotgun (WGS) entry which is preliminary data.</text>
</comment>
<comment type="pathway">
    <text evidence="1">Cofactor biosynthesis; adenosylcobalamin biosynthesis.</text>
</comment>
<feature type="domain" description="Tetrapyrrole methylase" evidence="6">
    <location>
        <begin position="5"/>
        <end position="212"/>
    </location>
</feature>
<dbReference type="GO" id="GO:0008168">
    <property type="term" value="F:methyltransferase activity"/>
    <property type="evidence" value="ECO:0007669"/>
    <property type="project" value="UniProtKB-KW"/>
</dbReference>
<sequence>MTGALFIIGLGPGAPELVTPEVSAALAAVDDVLGYFPYVERVPARPGLTRHGSDNGDELARARQGLALAAAGKRVALVSGGDAGVFGMAAAAFEVVEGEPGFAGLDIRVLPGISAMFAAAARVGAPLGHDFCAISLSDNLKPWDVIAARLAAAAEAGFVVALYNPISRARPWQLDAAFDLLRPLLPGDAPVVFARAVTRPDEAVAVVPLAEARGQMADMRTLVIIGTAETRQVARPAAPPFVYTPRRMA</sequence>
<dbReference type="InterPro" id="IPR000878">
    <property type="entry name" value="4pyrrol_Mease"/>
</dbReference>
<dbReference type="Pfam" id="PF00590">
    <property type="entry name" value="TP_methylase"/>
    <property type="match status" value="1"/>
</dbReference>
<proteinExistence type="predicted"/>
<protein>
    <submittedName>
        <fullName evidence="7">Precorrin-3B C(17)-methyltransferase</fullName>
    </submittedName>
</protein>
<evidence type="ECO:0000256" key="2">
    <source>
        <dbReference type="ARBA" id="ARBA00022573"/>
    </source>
</evidence>
<evidence type="ECO:0000313" key="7">
    <source>
        <dbReference type="EMBL" id="PWR19611.1"/>
    </source>
</evidence>
<name>A0A317DYT0_9PROT</name>
<accession>A0A317DYT0</accession>
<dbReference type="SUPFAM" id="SSF53790">
    <property type="entry name" value="Tetrapyrrole methylase"/>
    <property type="match status" value="1"/>
</dbReference>
<evidence type="ECO:0000256" key="5">
    <source>
        <dbReference type="ARBA" id="ARBA00022691"/>
    </source>
</evidence>